<evidence type="ECO:0000256" key="1">
    <source>
        <dbReference type="ARBA" id="ARBA00022617"/>
    </source>
</evidence>
<dbReference type="Gene3D" id="1.10.760.10">
    <property type="entry name" value="Cytochrome c-like domain"/>
    <property type="match status" value="1"/>
</dbReference>
<dbReference type="SUPFAM" id="SSF46626">
    <property type="entry name" value="Cytochrome c"/>
    <property type="match status" value="1"/>
</dbReference>
<name>A0A381PXR4_9ZZZZ</name>
<feature type="domain" description="Cytochrome c" evidence="4">
    <location>
        <begin position="43"/>
        <end position="112"/>
    </location>
</feature>
<reference evidence="5" key="1">
    <citation type="submission" date="2018-05" db="EMBL/GenBank/DDBJ databases">
        <authorList>
            <person name="Lanie J.A."/>
            <person name="Ng W.-L."/>
            <person name="Kazmierczak K.M."/>
            <person name="Andrzejewski T.M."/>
            <person name="Davidsen T.M."/>
            <person name="Wayne K.J."/>
            <person name="Tettelin H."/>
            <person name="Glass J.I."/>
            <person name="Rusch D."/>
            <person name="Podicherti R."/>
            <person name="Tsui H.-C.T."/>
            <person name="Winkler M.E."/>
        </authorList>
    </citation>
    <scope>NUCLEOTIDE SEQUENCE</scope>
</reference>
<dbReference type="Pfam" id="PF13442">
    <property type="entry name" value="Cytochrome_CBB3"/>
    <property type="match status" value="1"/>
</dbReference>
<accession>A0A381PXR4</accession>
<evidence type="ECO:0000256" key="2">
    <source>
        <dbReference type="ARBA" id="ARBA00022723"/>
    </source>
</evidence>
<dbReference type="AlphaFoldDB" id="A0A381PXR4"/>
<organism evidence="5">
    <name type="scientific">marine metagenome</name>
    <dbReference type="NCBI Taxonomy" id="408172"/>
    <lineage>
        <taxon>unclassified sequences</taxon>
        <taxon>metagenomes</taxon>
        <taxon>ecological metagenomes</taxon>
    </lineage>
</organism>
<dbReference type="GO" id="GO:0046872">
    <property type="term" value="F:metal ion binding"/>
    <property type="evidence" value="ECO:0007669"/>
    <property type="project" value="UniProtKB-KW"/>
</dbReference>
<keyword evidence="3" id="KW-0408">Iron</keyword>
<dbReference type="InterPro" id="IPR036909">
    <property type="entry name" value="Cyt_c-like_dom_sf"/>
</dbReference>
<keyword evidence="1" id="KW-0349">Heme</keyword>
<evidence type="ECO:0000259" key="4">
    <source>
        <dbReference type="PROSITE" id="PS51007"/>
    </source>
</evidence>
<protein>
    <recommendedName>
        <fullName evidence="4">Cytochrome c domain-containing protein</fullName>
    </recommendedName>
</protein>
<dbReference type="InterPro" id="IPR009056">
    <property type="entry name" value="Cyt_c-like_dom"/>
</dbReference>
<dbReference type="GO" id="GO:0009055">
    <property type="term" value="F:electron transfer activity"/>
    <property type="evidence" value="ECO:0007669"/>
    <property type="project" value="InterPro"/>
</dbReference>
<gene>
    <name evidence="5" type="ORF">METZ01_LOCUS23057</name>
</gene>
<keyword evidence="2" id="KW-0479">Metal-binding</keyword>
<evidence type="ECO:0000256" key="3">
    <source>
        <dbReference type="ARBA" id="ARBA00023004"/>
    </source>
</evidence>
<dbReference type="PROSITE" id="PS51007">
    <property type="entry name" value="CYTC"/>
    <property type="match status" value="1"/>
</dbReference>
<sequence length="137" mass="15504">MLVPKLAKRNKKSLLFILILTMIFPGGISSAEPTINDKIYTKKQAKIGQKLYKEHCLACHDKKYFFPVLKAWDGESLGLFYTVMSATMPESNPGSLPDKDYVDILAYILSISRYPSGANNLEYEIDKLNDIIIAQRN</sequence>
<dbReference type="EMBL" id="UINC01001083">
    <property type="protein sequence ID" value="SUZ70203.1"/>
    <property type="molecule type" value="Genomic_DNA"/>
</dbReference>
<dbReference type="GO" id="GO:0020037">
    <property type="term" value="F:heme binding"/>
    <property type="evidence" value="ECO:0007669"/>
    <property type="project" value="InterPro"/>
</dbReference>
<evidence type="ECO:0000313" key="5">
    <source>
        <dbReference type="EMBL" id="SUZ70203.1"/>
    </source>
</evidence>
<proteinExistence type="predicted"/>